<proteinExistence type="predicted"/>
<organism evidence="1 2">
    <name type="scientific">Orbilia blumenaviensis</name>
    <dbReference type="NCBI Taxonomy" id="1796055"/>
    <lineage>
        <taxon>Eukaryota</taxon>
        <taxon>Fungi</taxon>
        <taxon>Dikarya</taxon>
        <taxon>Ascomycota</taxon>
        <taxon>Pezizomycotina</taxon>
        <taxon>Orbiliomycetes</taxon>
        <taxon>Orbiliales</taxon>
        <taxon>Orbiliaceae</taxon>
        <taxon>Orbilia</taxon>
    </lineage>
</organism>
<accession>A0AAV9VKG6</accession>
<evidence type="ECO:0000313" key="2">
    <source>
        <dbReference type="Proteomes" id="UP001373714"/>
    </source>
</evidence>
<comment type="caution">
    <text evidence="1">The sequence shown here is derived from an EMBL/GenBank/DDBJ whole genome shotgun (WGS) entry which is preliminary data.</text>
</comment>
<reference evidence="1 2" key="1">
    <citation type="submission" date="2019-10" db="EMBL/GenBank/DDBJ databases">
        <authorList>
            <person name="Palmer J.M."/>
        </authorList>
    </citation>
    <scope>NUCLEOTIDE SEQUENCE [LARGE SCALE GENOMIC DNA]</scope>
    <source>
        <strain evidence="1 2">TWF730</strain>
    </source>
</reference>
<dbReference type="AlphaFoldDB" id="A0AAV9VKG6"/>
<dbReference type="Proteomes" id="UP001373714">
    <property type="component" value="Unassembled WGS sequence"/>
</dbReference>
<name>A0AAV9VKG6_9PEZI</name>
<gene>
    <name evidence="1" type="ORF">TWF730_005761</name>
</gene>
<sequence length="55" mass="6090">MQQCAEATFVSIATFATSSTLQLSSNMLLILDQSSPILIVANNLNRRISPNRRRP</sequence>
<protein>
    <submittedName>
        <fullName evidence="1">Uncharacterized protein</fullName>
    </submittedName>
</protein>
<dbReference type="EMBL" id="JAVHNS010000002">
    <property type="protein sequence ID" value="KAK6362063.1"/>
    <property type="molecule type" value="Genomic_DNA"/>
</dbReference>
<keyword evidence="2" id="KW-1185">Reference proteome</keyword>
<evidence type="ECO:0000313" key="1">
    <source>
        <dbReference type="EMBL" id="KAK6362063.1"/>
    </source>
</evidence>